<dbReference type="Proteomes" id="UP000051236">
    <property type="component" value="Unassembled WGS sequence"/>
</dbReference>
<dbReference type="PANTHER" id="PTHR43364:SF1">
    <property type="entry name" value="OXIDOREDUCTASE YDHF"/>
    <property type="match status" value="1"/>
</dbReference>
<dbReference type="AlphaFoldDB" id="A0A0R1XNS0"/>
<dbReference type="InterPro" id="IPR023210">
    <property type="entry name" value="NADP_OxRdtase_dom"/>
</dbReference>
<feature type="domain" description="NADP-dependent oxidoreductase" evidence="1">
    <location>
        <begin position="18"/>
        <end position="301"/>
    </location>
</feature>
<reference evidence="2 3" key="1">
    <citation type="journal article" date="2015" name="Genome Announc.">
        <title>Expanding the biotechnology potential of lactobacilli through comparative genomics of 213 strains and associated genera.</title>
        <authorList>
            <person name="Sun Z."/>
            <person name="Harris H.M."/>
            <person name="McCann A."/>
            <person name="Guo C."/>
            <person name="Argimon S."/>
            <person name="Zhang W."/>
            <person name="Yang X."/>
            <person name="Jeffery I.B."/>
            <person name="Cooney J.C."/>
            <person name="Kagawa T.F."/>
            <person name="Liu W."/>
            <person name="Song Y."/>
            <person name="Salvetti E."/>
            <person name="Wrobel A."/>
            <person name="Rasinkangas P."/>
            <person name="Parkhill J."/>
            <person name="Rea M.C."/>
            <person name="O'Sullivan O."/>
            <person name="Ritari J."/>
            <person name="Douillard F.P."/>
            <person name="Paul Ross R."/>
            <person name="Yang R."/>
            <person name="Briner A.E."/>
            <person name="Felis G.E."/>
            <person name="de Vos W.M."/>
            <person name="Barrangou R."/>
            <person name="Klaenhammer T.R."/>
            <person name="Caufield P.W."/>
            <person name="Cui Y."/>
            <person name="Zhang H."/>
            <person name="O'Toole P.W."/>
        </authorList>
    </citation>
    <scope>NUCLEOTIDE SEQUENCE [LARGE SCALE GENOMIC DNA]</scope>
    <source>
        <strain evidence="2 3">DSM 18527</strain>
    </source>
</reference>
<organism evidence="2 3">
    <name type="scientific">Agrilactobacillus composti DSM 18527 = JCM 14202</name>
    <dbReference type="NCBI Taxonomy" id="1423734"/>
    <lineage>
        <taxon>Bacteria</taxon>
        <taxon>Bacillati</taxon>
        <taxon>Bacillota</taxon>
        <taxon>Bacilli</taxon>
        <taxon>Lactobacillales</taxon>
        <taxon>Lactobacillaceae</taxon>
        <taxon>Agrilactobacillus</taxon>
    </lineage>
</organism>
<dbReference type="Gene3D" id="3.20.20.100">
    <property type="entry name" value="NADP-dependent oxidoreductase domain"/>
    <property type="match status" value="1"/>
</dbReference>
<dbReference type="CDD" id="cd19092">
    <property type="entry name" value="AKR_BsYcsN_EcYdhF-like"/>
    <property type="match status" value="1"/>
</dbReference>
<protein>
    <submittedName>
        <fullName evidence="2">Aldo keto reductase</fullName>
    </submittedName>
</protein>
<gene>
    <name evidence="2" type="ORF">FC83_GL000646</name>
</gene>
<dbReference type="InterPro" id="IPR036812">
    <property type="entry name" value="NAD(P)_OxRdtase_dom_sf"/>
</dbReference>
<accession>A0A0R1XNS0</accession>
<evidence type="ECO:0000313" key="3">
    <source>
        <dbReference type="Proteomes" id="UP000051236"/>
    </source>
</evidence>
<dbReference type="STRING" id="1423734.FC83_GL000646"/>
<dbReference type="SUPFAM" id="SSF51430">
    <property type="entry name" value="NAD(P)-linked oxidoreductase"/>
    <property type="match status" value="1"/>
</dbReference>
<keyword evidence="3" id="KW-1185">Reference proteome</keyword>
<dbReference type="GO" id="GO:0005829">
    <property type="term" value="C:cytosol"/>
    <property type="evidence" value="ECO:0007669"/>
    <property type="project" value="TreeGrafter"/>
</dbReference>
<comment type="caution">
    <text evidence="2">The sequence shown here is derived from an EMBL/GenBank/DDBJ whole genome shotgun (WGS) entry which is preliminary data.</text>
</comment>
<name>A0A0R1XNS0_9LACO</name>
<proteinExistence type="predicted"/>
<dbReference type="EMBL" id="AZGA01000077">
    <property type="protein sequence ID" value="KRM31585.1"/>
    <property type="molecule type" value="Genomic_DNA"/>
</dbReference>
<evidence type="ECO:0000313" key="2">
    <source>
        <dbReference type="EMBL" id="KRM31585.1"/>
    </source>
</evidence>
<dbReference type="PANTHER" id="PTHR43364">
    <property type="entry name" value="NADH-SPECIFIC METHYLGLYOXAL REDUCTASE-RELATED"/>
    <property type="match status" value="1"/>
</dbReference>
<evidence type="ECO:0000259" key="1">
    <source>
        <dbReference type="Pfam" id="PF00248"/>
    </source>
</evidence>
<dbReference type="InterPro" id="IPR050523">
    <property type="entry name" value="AKR_Detox_Biosynth"/>
</dbReference>
<dbReference type="PATRIC" id="fig|1423734.3.peg.652"/>
<dbReference type="eggNOG" id="COG4989">
    <property type="taxonomic scope" value="Bacteria"/>
</dbReference>
<dbReference type="Pfam" id="PF00248">
    <property type="entry name" value="Aldo_ket_red"/>
    <property type="match status" value="1"/>
</dbReference>
<sequence>MIFLKKVNIGNSNIVASNIGLGLMRSPEHSDQEVADLLDTAYEAGIDFFDNADVYTNGEAEKRFGAALKKSSLTRDNIVIQTKVGIVSDGNENIRYDFSKQHILEAVNGSLQRMGLDYVDILLLHRPDPLLEPEEIAEAFKTLQNEGKVRRFGVSNFNPMQVQLVQQALDTKLIANQLQLSLMHTGMINFGMHTNMTDPASLNHDGSILEFSRLKNMTIQAWSPYQYGFFDGTFIDNAKFPTLNEVLHKMARKYDTNKNAVAAAWILRIPGSMQVIAGTMNAKRLKQIAEADKVKLTAQEWYDLYFAAGNDLP</sequence>